<dbReference type="EMBL" id="AP012300">
    <property type="protein sequence ID" value="BAL85116.1"/>
    <property type="molecule type" value="Genomic_DNA"/>
</dbReference>
<dbReference type="Proteomes" id="UP000007887">
    <property type="component" value="Plasmid pSRC3"/>
</dbReference>
<dbReference type="HOGENOM" id="CLU_2702742_0_0_9"/>
<accession>I0GWH9</accession>
<dbReference type="OrthoDB" id="2225033at2"/>
<reference evidence="1 2" key="1">
    <citation type="submission" date="2011-10" db="EMBL/GenBank/DDBJ databases">
        <title>Whole genome sequence of Selenomonas ruminantium subsp. lactilytica TAM6421.</title>
        <authorList>
            <person name="Oguchi A."/>
            <person name="Ankai A."/>
            <person name="Kaneko J."/>
            <person name="Yamada-Narita S."/>
            <person name="Fukui S."/>
            <person name="Takahashi M."/>
            <person name="Onodera T."/>
            <person name="Kojima S."/>
            <person name="Fushimi T."/>
            <person name="Abe N."/>
            <person name="Kamio Y."/>
            <person name="Yamazaki S."/>
            <person name="Fujita N."/>
        </authorList>
    </citation>
    <scope>NUCLEOTIDE SEQUENCE [LARGE SCALE GENOMIC DNA]</scope>
    <source>
        <strain evidence="2">NBRC 103574 / TAM6421</strain>
        <plasmid evidence="1 2">pSRC3</plasmid>
    </source>
</reference>
<name>I0GWH9_SELRL</name>
<gene>
    <name evidence="1" type="ordered locus">SELR_pSRC300430</name>
</gene>
<proteinExistence type="predicted"/>
<sequence>MVMTVERDGFYDLYNNSWSGAIPVLDEIEKQGRENEAMDIIENTFAGEIPTDTQVNDFIWFDLADIMGGLFDL</sequence>
<dbReference type="KEGG" id="sri:SELR_pSRC300430"/>
<organism evidence="1 2">
    <name type="scientific">Selenomonas ruminantium subsp. lactilytica (strain NBRC 103574 / TAM6421)</name>
    <dbReference type="NCBI Taxonomy" id="927704"/>
    <lineage>
        <taxon>Bacteria</taxon>
        <taxon>Bacillati</taxon>
        <taxon>Bacillota</taxon>
        <taxon>Negativicutes</taxon>
        <taxon>Selenomonadales</taxon>
        <taxon>Selenomonadaceae</taxon>
        <taxon>Selenomonas</taxon>
    </lineage>
</organism>
<evidence type="ECO:0000313" key="1">
    <source>
        <dbReference type="EMBL" id="BAL85116.1"/>
    </source>
</evidence>
<evidence type="ECO:0000313" key="2">
    <source>
        <dbReference type="Proteomes" id="UP000007887"/>
    </source>
</evidence>
<dbReference type="PATRIC" id="fig|927704.6.peg.3357"/>
<keyword evidence="1" id="KW-0614">Plasmid</keyword>
<dbReference type="AlphaFoldDB" id="I0GWH9"/>
<geneLocation type="plasmid" evidence="1 2">
    <name>pSRC3</name>
</geneLocation>
<dbReference type="RefSeq" id="WP_014426134.1">
    <property type="nucleotide sequence ID" value="NC_017073.1"/>
</dbReference>
<protein>
    <submittedName>
        <fullName evidence="1">Uncharacterized protein</fullName>
    </submittedName>
</protein>